<accession>A0ABN2EXX1</accession>
<comment type="caution">
    <text evidence="8">Lacks conserved residue(s) required for the propagation of feature annotation.</text>
</comment>
<comment type="subcellular location">
    <subcellularLocation>
        <location evidence="8">Cytoplasm</location>
    </subcellularLocation>
</comment>
<dbReference type="RefSeq" id="WP_344108370.1">
    <property type="nucleotide sequence ID" value="NZ_BAAANE010000002.1"/>
</dbReference>
<evidence type="ECO:0000256" key="6">
    <source>
        <dbReference type="ARBA" id="ARBA00022917"/>
    </source>
</evidence>
<dbReference type="PRINTS" id="PR00987">
    <property type="entry name" value="TRNASYNTHGLU"/>
</dbReference>
<dbReference type="InterPro" id="IPR014729">
    <property type="entry name" value="Rossmann-like_a/b/a_fold"/>
</dbReference>
<dbReference type="Gene3D" id="3.40.50.620">
    <property type="entry name" value="HUPs"/>
    <property type="match status" value="1"/>
</dbReference>
<evidence type="ECO:0000256" key="7">
    <source>
        <dbReference type="ARBA" id="ARBA00023146"/>
    </source>
</evidence>
<dbReference type="Gene3D" id="1.10.8.70">
    <property type="entry name" value="Glutamate-tRNA synthetase, class I, anticodon-binding domain 1"/>
    <property type="match status" value="1"/>
</dbReference>
<evidence type="ECO:0000256" key="8">
    <source>
        <dbReference type="HAMAP-Rule" id="MF_00022"/>
    </source>
</evidence>
<dbReference type="SUPFAM" id="SSF52374">
    <property type="entry name" value="Nucleotidylyl transferase"/>
    <property type="match status" value="1"/>
</dbReference>
<dbReference type="InterPro" id="IPR004527">
    <property type="entry name" value="Glu-tRNA-ligase_bac/mito"/>
</dbReference>
<dbReference type="PANTHER" id="PTHR43311:SF2">
    <property type="entry name" value="GLUTAMATE--TRNA LIGASE, MITOCHONDRIAL-RELATED"/>
    <property type="match status" value="1"/>
</dbReference>
<comment type="caution">
    <text evidence="11">The sequence shown here is derived from an EMBL/GenBank/DDBJ whole genome shotgun (WGS) entry which is preliminary data.</text>
</comment>
<feature type="binding site" evidence="8">
    <location>
        <position position="279"/>
    </location>
    <ligand>
        <name>ATP</name>
        <dbReference type="ChEBI" id="CHEBI:30616"/>
    </ligand>
</feature>
<evidence type="ECO:0000256" key="1">
    <source>
        <dbReference type="ARBA" id="ARBA00007894"/>
    </source>
</evidence>
<dbReference type="InterPro" id="IPR020751">
    <property type="entry name" value="aa-tRNA-synth_I_codon-bd_sub2"/>
</dbReference>
<keyword evidence="3 8" id="KW-0436">Ligase</keyword>
<evidence type="ECO:0000259" key="10">
    <source>
        <dbReference type="Pfam" id="PF19269"/>
    </source>
</evidence>
<comment type="subunit">
    <text evidence="8">Monomer.</text>
</comment>
<dbReference type="Gene3D" id="1.10.10.350">
    <property type="match status" value="1"/>
</dbReference>
<dbReference type="NCBIfam" id="TIGR00464">
    <property type="entry name" value="gltX_bact"/>
    <property type="match status" value="1"/>
</dbReference>
<evidence type="ECO:0000313" key="12">
    <source>
        <dbReference type="Proteomes" id="UP001501319"/>
    </source>
</evidence>
<dbReference type="PANTHER" id="PTHR43311">
    <property type="entry name" value="GLUTAMATE--TRNA LIGASE"/>
    <property type="match status" value="1"/>
</dbReference>
<dbReference type="InterPro" id="IPR020752">
    <property type="entry name" value="Glu-tRNA-synth_I_codon-bd_sub1"/>
</dbReference>
<feature type="short sequence motif" description="'HIGH' region" evidence="8">
    <location>
        <begin position="30"/>
        <end position="40"/>
    </location>
</feature>
<evidence type="ECO:0000313" key="11">
    <source>
        <dbReference type="EMBL" id="GAA1621634.1"/>
    </source>
</evidence>
<feature type="domain" description="Glutamyl/glutaminyl-tRNA synthetase class Ib catalytic" evidence="9">
    <location>
        <begin position="23"/>
        <end position="342"/>
    </location>
</feature>
<dbReference type="EC" id="6.1.1.17" evidence="8"/>
<feature type="short sequence motif" description="'KMSKS' region" evidence="8">
    <location>
        <begin position="276"/>
        <end position="280"/>
    </location>
</feature>
<protein>
    <recommendedName>
        <fullName evidence="8">Glutamate--tRNA ligase</fullName>
        <ecNumber evidence="8">6.1.1.17</ecNumber>
    </recommendedName>
    <alternativeName>
        <fullName evidence="8">Glutamyl-tRNA synthetase</fullName>
        <shortName evidence="8">GluRS</shortName>
    </alternativeName>
</protein>
<comment type="catalytic activity">
    <reaction evidence="8">
        <text>tRNA(Glu) + L-glutamate + ATP = L-glutamyl-tRNA(Glu) + AMP + diphosphate</text>
        <dbReference type="Rhea" id="RHEA:23540"/>
        <dbReference type="Rhea" id="RHEA-COMP:9663"/>
        <dbReference type="Rhea" id="RHEA-COMP:9680"/>
        <dbReference type="ChEBI" id="CHEBI:29985"/>
        <dbReference type="ChEBI" id="CHEBI:30616"/>
        <dbReference type="ChEBI" id="CHEBI:33019"/>
        <dbReference type="ChEBI" id="CHEBI:78442"/>
        <dbReference type="ChEBI" id="CHEBI:78520"/>
        <dbReference type="ChEBI" id="CHEBI:456215"/>
        <dbReference type="EC" id="6.1.1.17"/>
    </reaction>
</comment>
<dbReference type="GO" id="GO:0016874">
    <property type="term" value="F:ligase activity"/>
    <property type="evidence" value="ECO:0007669"/>
    <property type="project" value="UniProtKB-KW"/>
</dbReference>
<feature type="domain" description="Aminoacyl-tRNA synthetase class I anticodon-binding" evidence="10">
    <location>
        <begin position="358"/>
        <end position="508"/>
    </location>
</feature>
<dbReference type="InterPro" id="IPR020058">
    <property type="entry name" value="Glu/Gln-tRNA-synth_Ib_cat-dom"/>
</dbReference>
<evidence type="ECO:0000259" key="9">
    <source>
        <dbReference type="Pfam" id="PF00749"/>
    </source>
</evidence>
<name>A0ABN2EXX1_9ACTN</name>
<keyword evidence="2 8" id="KW-0963">Cytoplasm</keyword>
<dbReference type="InterPro" id="IPR033910">
    <property type="entry name" value="GluRS_core"/>
</dbReference>
<evidence type="ECO:0000256" key="4">
    <source>
        <dbReference type="ARBA" id="ARBA00022741"/>
    </source>
</evidence>
<keyword evidence="5 8" id="KW-0067">ATP-binding</keyword>
<dbReference type="Pfam" id="PF19269">
    <property type="entry name" value="Anticodon_2"/>
    <property type="match status" value="1"/>
</dbReference>
<sequence>MTDRPAPTDDGAVSVLGTLEPSQVRVRFPPSPTGNMHVGNIRSALFNWAFARHFGGKLVLRIEDTDTARNSPEALQYTLDSLHWLGIDWDEGPEVGGEYGPYLQSERLDIYRDVVERLLAAGKAYYCYCSQEELDQRREAARSAGQHSGYDGHCRALTAEQVQAYVDEGRRPVVRLRMPDRPIRFNDLVRGEITFLPENLGDYVLVRANGHPLYPLVNPVDDALMEITHVLRGEDLLSSTPRQIALYEALAEIGVGNGRTPLFGHLPFVMGEGNKKLSKRDPSSGLDEYMQRGFLPEGLLNYLALLGWSIADDRDVFTMDEMIKAFDIRKVNANAARFDPKKAEAINASHMRLLAPDEFAKRVIPYLAKAGLLPAEPSAEQLSVLQAAVPLVQERMNTLSESVEMLGFLFVDESAFSIDPDSAAKVLTGDAAAVLEATSKALEGLSEWKTEAIEAALRESLIDGLGLKPKNAFGPVRVAISGRRISPPLFESLELLGRERSLSRLERARASLSTD</sequence>
<dbReference type="InterPro" id="IPR045462">
    <property type="entry name" value="aa-tRNA-synth_I_cd-bd"/>
</dbReference>
<organism evidence="11 12">
    <name type="scientific">Kribbella alba</name>
    <dbReference type="NCBI Taxonomy" id="190197"/>
    <lineage>
        <taxon>Bacteria</taxon>
        <taxon>Bacillati</taxon>
        <taxon>Actinomycetota</taxon>
        <taxon>Actinomycetes</taxon>
        <taxon>Propionibacteriales</taxon>
        <taxon>Kribbellaceae</taxon>
        <taxon>Kribbella</taxon>
    </lineage>
</organism>
<dbReference type="CDD" id="cd00808">
    <property type="entry name" value="GluRS_core"/>
    <property type="match status" value="1"/>
</dbReference>
<dbReference type="InterPro" id="IPR049940">
    <property type="entry name" value="GluQ/Sye"/>
</dbReference>
<dbReference type="InterPro" id="IPR000924">
    <property type="entry name" value="Glu/Gln-tRNA-synth"/>
</dbReference>
<evidence type="ECO:0000256" key="2">
    <source>
        <dbReference type="ARBA" id="ARBA00022490"/>
    </source>
</evidence>
<dbReference type="InterPro" id="IPR001412">
    <property type="entry name" value="aa-tRNA-synth_I_CS"/>
</dbReference>
<gene>
    <name evidence="8 11" type="primary">gltX</name>
    <name evidence="11" type="ORF">GCM10009744_05980</name>
</gene>
<keyword evidence="6 8" id="KW-0648">Protein biosynthesis</keyword>
<keyword evidence="7 8" id="KW-0030">Aminoacyl-tRNA synthetase</keyword>
<dbReference type="Pfam" id="PF00749">
    <property type="entry name" value="tRNA-synt_1c"/>
    <property type="match status" value="1"/>
</dbReference>
<reference evidence="11 12" key="1">
    <citation type="journal article" date="2019" name="Int. J. Syst. Evol. Microbiol.">
        <title>The Global Catalogue of Microorganisms (GCM) 10K type strain sequencing project: providing services to taxonomists for standard genome sequencing and annotation.</title>
        <authorList>
            <consortium name="The Broad Institute Genomics Platform"/>
            <consortium name="The Broad Institute Genome Sequencing Center for Infectious Disease"/>
            <person name="Wu L."/>
            <person name="Ma J."/>
        </authorList>
    </citation>
    <scope>NUCLEOTIDE SEQUENCE [LARGE SCALE GENOMIC DNA]</scope>
    <source>
        <strain evidence="11 12">JCM 14306</strain>
    </source>
</reference>
<dbReference type="PROSITE" id="PS00178">
    <property type="entry name" value="AA_TRNA_LIGASE_I"/>
    <property type="match status" value="1"/>
</dbReference>
<evidence type="ECO:0000256" key="3">
    <source>
        <dbReference type="ARBA" id="ARBA00022598"/>
    </source>
</evidence>
<keyword evidence="4 8" id="KW-0547">Nucleotide-binding</keyword>
<dbReference type="EMBL" id="BAAANE010000002">
    <property type="protein sequence ID" value="GAA1621634.1"/>
    <property type="molecule type" value="Genomic_DNA"/>
</dbReference>
<dbReference type="InterPro" id="IPR008925">
    <property type="entry name" value="aa_tRNA-synth_I_cd-bd_sf"/>
</dbReference>
<dbReference type="SUPFAM" id="SSF48163">
    <property type="entry name" value="An anticodon-binding domain of class I aminoacyl-tRNA synthetases"/>
    <property type="match status" value="1"/>
</dbReference>
<dbReference type="HAMAP" id="MF_00022">
    <property type="entry name" value="Glu_tRNA_synth_type1"/>
    <property type="match status" value="1"/>
</dbReference>
<comment type="function">
    <text evidence="8">Catalyzes the attachment of glutamate to tRNA(Glu) in a two-step reaction: glutamate is first activated by ATP to form Glu-AMP and then transferred to the acceptor end of tRNA(Glu).</text>
</comment>
<dbReference type="Proteomes" id="UP001501319">
    <property type="component" value="Unassembled WGS sequence"/>
</dbReference>
<comment type="similarity">
    <text evidence="1 8">Belongs to the class-I aminoacyl-tRNA synthetase family. Glutamate--tRNA ligase type 1 subfamily.</text>
</comment>
<evidence type="ECO:0000256" key="5">
    <source>
        <dbReference type="ARBA" id="ARBA00022840"/>
    </source>
</evidence>
<keyword evidence="12" id="KW-1185">Reference proteome</keyword>
<proteinExistence type="inferred from homology"/>